<keyword evidence="2" id="KW-1185">Reference proteome</keyword>
<proteinExistence type="predicted"/>
<dbReference type="PROSITE" id="PS51257">
    <property type="entry name" value="PROKAR_LIPOPROTEIN"/>
    <property type="match status" value="1"/>
</dbReference>
<evidence type="ECO:0000313" key="2">
    <source>
        <dbReference type="Proteomes" id="UP001302349"/>
    </source>
</evidence>
<dbReference type="InterPro" id="IPR032577">
    <property type="entry name" value="DUF4920"/>
</dbReference>
<name>A0ABZ0IYB3_9BACT</name>
<dbReference type="Proteomes" id="UP001302349">
    <property type="component" value="Chromosome"/>
</dbReference>
<dbReference type="EMBL" id="CP136051">
    <property type="protein sequence ID" value="WOK08661.1"/>
    <property type="molecule type" value="Genomic_DNA"/>
</dbReference>
<organism evidence="1 2">
    <name type="scientific">Imperialibacter roseus</name>
    <dbReference type="NCBI Taxonomy" id="1324217"/>
    <lineage>
        <taxon>Bacteria</taxon>
        <taxon>Pseudomonadati</taxon>
        <taxon>Bacteroidota</taxon>
        <taxon>Cytophagia</taxon>
        <taxon>Cytophagales</taxon>
        <taxon>Flammeovirgaceae</taxon>
        <taxon>Imperialibacter</taxon>
    </lineage>
</organism>
<evidence type="ECO:0000313" key="1">
    <source>
        <dbReference type="EMBL" id="WOK08661.1"/>
    </source>
</evidence>
<sequence length="160" mass="17338">MRKLLYIGISALMLTACQQKEVKNEQAAVADEAVYESFGAAITDDQASPVAQLTAMAGDSIYTKVRGTIVDVCQAKGCWMKLDLGNNETMRVTFKDYGFFVPKNAKGREVVIEGVALKSLTPVEELQHYAKDAGKTADEIAAITAPVQELSFEAVGVLMR</sequence>
<protein>
    <submittedName>
        <fullName evidence="1">DUF4920 domain-containing protein</fullName>
    </submittedName>
</protein>
<accession>A0ABZ0IYB3</accession>
<reference evidence="1 2" key="1">
    <citation type="journal article" date="2023" name="Microbiol. Resour. Announc.">
        <title>Complete Genome Sequence of Imperialibacter roseus strain P4T.</title>
        <authorList>
            <person name="Tizabi D.R."/>
            <person name="Bachvaroff T."/>
            <person name="Hill R.T."/>
        </authorList>
    </citation>
    <scope>NUCLEOTIDE SEQUENCE [LARGE SCALE GENOMIC DNA]</scope>
    <source>
        <strain evidence="1 2">P4T</strain>
    </source>
</reference>
<gene>
    <name evidence="1" type="ORF">RT717_08430</name>
</gene>
<dbReference type="RefSeq" id="WP_317491296.1">
    <property type="nucleotide sequence ID" value="NZ_CP136051.1"/>
</dbReference>
<dbReference type="Pfam" id="PF16267">
    <property type="entry name" value="DUF4920"/>
    <property type="match status" value="1"/>
</dbReference>